<evidence type="ECO:0000313" key="2">
    <source>
        <dbReference type="Proteomes" id="UP001595818"/>
    </source>
</evidence>
<proteinExistence type="predicted"/>
<reference evidence="2" key="1">
    <citation type="journal article" date="2019" name="Int. J. Syst. Evol. Microbiol.">
        <title>The Global Catalogue of Microorganisms (GCM) 10K type strain sequencing project: providing services to taxonomists for standard genome sequencing and annotation.</title>
        <authorList>
            <consortium name="The Broad Institute Genomics Platform"/>
            <consortium name="The Broad Institute Genome Sequencing Center for Infectious Disease"/>
            <person name="Wu L."/>
            <person name="Ma J."/>
        </authorList>
    </citation>
    <scope>NUCLEOTIDE SEQUENCE [LARGE SCALE GENOMIC DNA]</scope>
    <source>
        <strain evidence="2">CGMCC 4.7466</strain>
    </source>
</reference>
<gene>
    <name evidence="1" type="ORF">ACFPFU_14080</name>
</gene>
<evidence type="ECO:0000313" key="1">
    <source>
        <dbReference type="EMBL" id="MFC4872820.1"/>
    </source>
</evidence>
<sequence>MFKRAFTNFLAVFLVVLCIADGDDAGHEIPHTDIHLSEIDYDYVDFPTSLSRSSNSTILNLQREATIPFFTIVFDSGIRNLFSDSNLNKRRQIHLHPLLTKLTRVVVCKNAP</sequence>
<dbReference type="RefSeq" id="WP_377065399.1">
    <property type="nucleotide sequence ID" value="NZ_JBHSJJ010000007.1"/>
</dbReference>
<dbReference type="EMBL" id="JBHSJJ010000007">
    <property type="protein sequence ID" value="MFC4872820.1"/>
    <property type="molecule type" value="Genomic_DNA"/>
</dbReference>
<keyword evidence="2" id="KW-1185">Reference proteome</keyword>
<accession>A0ABV9T266</accession>
<comment type="caution">
    <text evidence="1">The sequence shown here is derived from an EMBL/GenBank/DDBJ whole genome shotgun (WGS) entry which is preliminary data.</text>
</comment>
<protein>
    <submittedName>
        <fullName evidence="1">Uncharacterized protein</fullName>
    </submittedName>
</protein>
<organism evidence="1 2">
    <name type="scientific">Negadavirga shengliensis</name>
    <dbReference type="NCBI Taxonomy" id="1389218"/>
    <lineage>
        <taxon>Bacteria</taxon>
        <taxon>Pseudomonadati</taxon>
        <taxon>Bacteroidota</taxon>
        <taxon>Cytophagia</taxon>
        <taxon>Cytophagales</taxon>
        <taxon>Cyclobacteriaceae</taxon>
        <taxon>Negadavirga</taxon>
    </lineage>
</organism>
<dbReference type="Proteomes" id="UP001595818">
    <property type="component" value="Unassembled WGS sequence"/>
</dbReference>
<name>A0ABV9T266_9BACT</name>